<evidence type="ECO:0000313" key="3">
    <source>
        <dbReference type="Proteomes" id="UP001595075"/>
    </source>
</evidence>
<evidence type="ECO:0000313" key="2">
    <source>
        <dbReference type="EMBL" id="KAL2073832.1"/>
    </source>
</evidence>
<protein>
    <submittedName>
        <fullName evidence="2">Uncharacterized protein</fullName>
    </submittedName>
</protein>
<proteinExistence type="predicted"/>
<sequence>MPFQNYLQHQAIYLASLSVKMVRETRSSAARLVAAAAVVAGPASGGPAVGVPAAGGGGTVPGPVPVPGPASVPAPVPAPALAPAPAPPLQHPKAPDANLSRHGRPLPYAPTPQPHAEVGKKKTKWEKVKGNPPPGIGRWQWDEAYNRADSNGYKDRRDLAKLVRENGMTRDVAIDELIRGGFLPAGFQDINP</sequence>
<name>A0ABR4CW70_9HELO</name>
<keyword evidence="3" id="KW-1185">Reference proteome</keyword>
<accession>A0ABR4CW70</accession>
<gene>
    <name evidence="2" type="ORF">VTL71DRAFT_11158</name>
</gene>
<dbReference type="EMBL" id="JAZHXI010000003">
    <property type="protein sequence ID" value="KAL2073832.1"/>
    <property type="molecule type" value="Genomic_DNA"/>
</dbReference>
<feature type="region of interest" description="Disordered" evidence="1">
    <location>
        <begin position="77"/>
        <end position="137"/>
    </location>
</feature>
<feature type="compositionally biased region" description="Pro residues" evidence="1">
    <location>
        <begin position="77"/>
        <end position="90"/>
    </location>
</feature>
<evidence type="ECO:0000256" key="1">
    <source>
        <dbReference type="SAM" id="MobiDB-lite"/>
    </source>
</evidence>
<comment type="caution">
    <text evidence="2">The sequence shown here is derived from an EMBL/GenBank/DDBJ whole genome shotgun (WGS) entry which is preliminary data.</text>
</comment>
<feature type="compositionally biased region" description="Basic and acidic residues" evidence="1">
    <location>
        <begin position="117"/>
        <end position="129"/>
    </location>
</feature>
<dbReference type="Proteomes" id="UP001595075">
    <property type="component" value="Unassembled WGS sequence"/>
</dbReference>
<organism evidence="2 3">
    <name type="scientific">Oculimacula yallundae</name>
    <dbReference type="NCBI Taxonomy" id="86028"/>
    <lineage>
        <taxon>Eukaryota</taxon>
        <taxon>Fungi</taxon>
        <taxon>Dikarya</taxon>
        <taxon>Ascomycota</taxon>
        <taxon>Pezizomycotina</taxon>
        <taxon>Leotiomycetes</taxon>
        <taxon>Helotiales</taxon>
        <taxon>Ploettnerulaceae</taxon>
        <taxon>Oculimacula</taxon>
    </lineage>
</organism>
<reference evidence="2 3" key="1">
    <citation type="journal article" date="2024" name="Commun. Biol.">
        <title>Comparative genomic analysis of thermophilic fungi reveals convergent evolutionary adaptations and gene losses.</title>
        <authorList>
            <person name="Steindorff A.S."/>
            <person name="Aguilar-Pontes M.V."/>
            <person name="Robinson A.J."/>
            <person name="Andreopoulos B."/>
            <person name="LaButti K."/>
            <person name="Kuo A."/>
            <person name="Mondo S."/>
            <person name="Riley R."/>
            <person name="Otillar R."/>
            <person name="Haridas S."/>
            <person name="Lipzen A."/>
            <person name="Grimwood J."/>
            <person name="Schmutz J."/>
            <person name="Clum A."/>
            <person name="Reid I.D."/>
            <person name="Moisan M.C."/>
            <person name="Butler G."/>
            <person name="Nguyen T.T.M."/>
            <person name="Dewar K."/>
            <person name="Conant G."/>
            <person name="Drula E."/>
            <person name="Henrissat B."/>
            <person name="Hansel C."/>
            <person name="Singer S."/>
            <person name="Hutchinson M.I."/>
            <person name="de Vries R.P."/>
            <person name="Natvig D.O."/>
            <person name="Powell A.J."/>
            <person name="Tsang A."/>
            <person name="Grigoriev I.V."/>
        </authorList>
    </citation>
    <scope>NUCLEOTIDE SEQUENCE [LARGE SCALE GENOMIC DNA]</scope>
    <source>
        <strain evidence="2 3">CBS 494.80</strain>
    </source>
</reference>